<dbReference type="PANTHER" id="PTHR46796">
    <property type="entry name" value="HTH-TYPE TRANSCRIPTIONAL ACTIVATOR RHAS-RELATED"/>
    <property type="match status" value="1"/>
</dbReference>
<keyword evidence="2" id="KW-0238">DNA-binding</keyword>
<dbReference type="InterPro" id="IPR050204">
    <property type="entry name" value="AraC_XylS_family_regulators"/>
</dbReference>
<accession>A0ABW8MKN9</accession>
<dbReference type="SMART" id="SM00342">
    <property type="entry name" value="HTH_ARAC"/>
    <property type="match status" value="1"/>
</dbReference>
<dbReference type="PROSITE" id="PS00041">
    <property type="entry name" value="HTH_ARAC_FAMILY_1"/>
    <property type="match status" value="1"/>
</dbReference>
<dbReference type="Pfam" id="PF12833">
    <property type="entry name" value="HTH_18"/>
    <property type="match status" value="1"/>
</dbReference>
<protein>
    <submittedName>
        <fullName evidence="6">AraC-like DNA-binding protein</fullName>
    </submittedName>
</protein>
<keyword evidence="7" id="KW-1185">Reference proteome</keyword>
<keyword evidence="1" id="KW-0805">Transcription regulation</keyword>
<evidence type="ECO:0000256" key="2">
    <source>
        <dbReference type="ARBA" id="ARBA00023125"/>
    </source>
</evidence>
<evidence type="ECO:0000313" key="7">
    <source>
        <dbReference type="Proteomes" id="UP001620514"/>
    </source>
</evidence>
<dbReference type="InterPro" id="IPR018060">
    <property type="entry name" value="HTH_AraC"/>
</dbReference>
<feature type="region of interest" description="Disordered" evidence="4">
    <location>
        <begin position="81"/>
        <end position="102"/>
    </location>
</feature>
<dbReference type="InterPro" id="IPR018062">
    <property type="entry name" value="HTH_AraC-typ_CS"/>
</dbReference>
<sequence>MGDAERNLHLLGLGEGAPDYNWATATAQVGIVFFQDFANGTSDSVPHTITGVLHVVNEMPPLDGVEGRVYNVRLLLAPQAGSHPAAVEERKTPASVPQDTGTSPAFLQPWTARFQQDDGMGQIHRESPVPAPRGNEKVIASAKWLAANCDRLISVADAARAVAMSKRNFLRRFREEMGVTPSEYLLCARLNRTCQLLKESDLPIDKIARRSGMGSGARLAKVFRKRLNMSPTTFRARARVEAA</sequence>
<dbReference type="InterPro" id="IPR009057">
    <property type="entry name" value="Homeodomain-like_sf"/>
</dbReference>
<dbReference type="PROSITE" id="PS01124">
    <property type="entry name" value="HTH_ARAC_FAMILY_2"/>
    <property type="match status" value="1"/>
</dbReference>
<dbReference type="SUPFAM" id="SSF46689">
    <property type="entry name" value="Homeodomain-like"/>
    <property type="match status" value="2"/>
</dbReference>
<evidence type="ECO:0000313" key="6">
    <source>
        <dbReference type="EMBL" id="MFK4443021.1"/>
    </source>
</evidence>
<keyword evidence="3" id="KW-0804">Transcription</keyword>
<gene>
    <name evidence="6" type="ORF">ABH943_003043</name>
</gene>
<evidence type="ECO:0000256" key="4">
    <source>
        <dbReference type="SAM" id="MobiDB-lite"/>
    </source>
</evidence>
<dbReference type="PANTHER" id="PTHR46796:SF14">
    <property type="entry name" value="TRANSCRIPTIONAL REGULATORY PROTEIN"/>
    <property type="match status" value="1"/>
</dbReference>
<feature type="domain" description="HTH araC/xylS-type" evidence="5">
    <location>
        <begin position="139"/>
        <end position="237"/>
    </location>
</feature>
<evidence type="ECO:0000256" key="3">
    <source>
        <dbReference type="ARBA" id="ARBA00023163"/>
    </source>
</evidence>
<reference evidence="6 7" key="1">
    <citation type="submission" date="2024-11" db="EMBL/GenBank/DDBJ databases">
        <title>Using genomics to understand microbial adaptation to soil warming.</title>
        <authorList>
            <person name="Deangelis K.M. PhD."/>
        </authorList>
    </citation>
    <scope>NUCLEOTIDE SEQUENCE [LARGE SCALE GENOMIC DNA]</scope>
    <source>
        <strain evidence="6 7">GAS97</strain>
    </source>
</reference>
<organism evidence="6 7">
    <name type="scientific">Caballeronia udeis</name>
    <dbReference type="NCBI Taxonomy" id="1232866"/>
    <lineage>
        <taxon>Bacteria</taxon>
        <taxon>Pseudomonadati</taxon>
        <taxon>Pseudomonadota</taxon>
        <taxon>Betaproteobacteria</taxon>
        <taxon>Burkholderiales</taxon>
        <taxon>Burkholderiaceae</taxon>
        <taxon>Caballeronia</taxon>
    </lineage>
</organism>
<dbReference type="EMBL" id="JBIYDN010000008">
    <property type="protein sequence ID" value="MFK4443021.1"/>
    <property type="molecule type" value="Genomic_DNA"/>
</dbReference>
<evidence type="ECO:0000256" key="1">
    <source>
        <dbReference type="ARBA" id="ARBA00023015"/>
    </source>
</evidence>
<evidence type="ECO:0000259" key="5">
    <source>
        <dbReference type="PROSITE" id="PS01124"/>
    </source>
</evidence>
<dbReference type="Proteomes" id="UP001620514">
    <property type="component" value="Unassembled WGS sequence"/>
</dbReference>
<proteinExistence type="predicted"/>
<name>A0ABW8MKN9_9BURK</name>
<dbReference type="Gene3D" id="1.10.10.60">
    <property type="entry name" value="Homeodomain-like"/>
    <property type="match status" value="2"/>
</dbReference>
<comment type="caution">
    <text evidence="6">The sequence shown here is derived from an EMBL/GenBank/DDBJ whole genome shotgun (WGS) entry which is preliminary data.</text>
</comment>